<evidence type="ECO:0000259" key="6">
    <source>
        <dbReference type="PROSITE" id="PS50110"/>
    </source>
</evidence>
<evidence type="ECO:0000259" key="8">
    <source>
        <dbReference type="PROSITE" id="PS50113"/>
    </source>
</evidence>
<dbReference type="InterPro" id="IPR000700">
    <property type="entry name" value="PAS-assoc_C"/>
</dbReference>
<evidence type="ECO:0000256" key="4">
    <source>
        <dbReference type="SAM" id="Coils"/>
    </source>
</evidence>
<evidence type="ECO:0000256" key="3">
    <source>
        <dbReference type="PROSITE-ProRule" id="PRU00169"/>
    </source>
</evidence>
<dbReference type="InterPro" id="IPR005467">
    <property type="entry name" value="His_kinase_dom"/>
</dbReference>
<dbReference type="PANTHER" id="PTHR43065:SF50">
    <property type="entry name" value="HISTIDINE KINASE"/>
    <property type="match status" value="1"/>
</dbReference>
<feature type="modified residue" description="4-aspartylphosphate" evidence="3">
    <location>
        <position position="54"/>
    </location>
</feature>
<sequence>MASKVLLIVDDEPVNLVLLTHLLEPEYQVRAANSGADALRAAVSEPLPDLILLDVMMPDMDGFTVLTKLREDPASRGIPVIFVTAMDAIEYERKGLELGAVDYITKPFSPPIVLARVHTHLEYQRVDALQRELQCTLNQIIDGTPVPTFVIDAQHKVTHWNKACAEITGVAAAEMLGGNQHWRPFYPEERPVMADLVVDGAIEAGIDTHYKGRFQRSTVAVGAFEAEGFFPHFGESGRWLHFTAAPLRDDEGRITGAIETLRDVTERQLAVEELRKAQAGLEELVEKRTMQLSESNKALEQDIAKREAAEQELLRRNTELTTLNTQLSDAKQQLVQSEKLASIGQLAAGVAHEINNPIGYVHSNIGSLEKYLVDLFEMLSAYESAEAAIAEPAIAVKVKSMRESLDLDFLREDIPQLMSESKEGITRVKKIVQDLKDFSHVDSTDTFQLANLHQGIDSTLNIVANEIKYKADVVKEYGELPDVECLPTQINQVIMNICVNAAHAMGDVERGKITIRTGCAGEKVWIEIADTGSGISPEVLSKIFDPFFTTKPIGKGTGLGLSLSYGIVKNHNGRLAVKSEVGKGTTFRITLPIKHVEGAVPQDDAEPVQEDWSL</sequence>
<dbReference type="InterPro" id="IPR036890">
    <property type="entry name" value="HATPase_C_sf"/>
</dbReference>
<dbReference type="InterPro" id="IPR036097">
    <property type="entry name" value="HisK_dim/P_sf"/>
</dbReference>
<dbReference type="InterPro" id="IPR011006">
    <property type="entry name" value="CheY-like_superfamily"/>
</dbReference>
<accession>A0A1A8Y0T2</accession>
<dbReference type="Pfam" id="PF00072">
    <property type="entry name" value="Response_reg"/>
    <property type="match status" value="1"/>
</dbReference>
<dbReference type="NCBIfam" id="TIGR00229">
    <property type="entry name" value="sensory_box"/>
    <property type="match status" value="1"/>
</dbReference>
<gene>
    <name evidence="9" type="ORF">PROAA_580021</name>
</gene>
<dbReference type="Gene3D" id="3.30.565.10">
    <property type="entry name" value="Histidine kinase-like ATPase, C-terminal domain"/>
    <property type="match status" value="1"/>
</dbReference>
<dbReference type="InterPro" id="IPR035965">
    <property type="entry name" value="PAS-like_dom_sf"/>
</dbReference>
<feature type="domain" description="PAS" evidence="7">
    <location>
        <begin position="133"/>
        <end position="205"/>
    </location>
</feature>
<dbReference type="SUPFAM" id="SSF47384">
    <property type="entry name" value="Homodimeric domain of signal transducing histidine kinase"/>
    <property type="match status" value="1"/>
</dbReference>
<feature type="domain" description="PAC" evidence="8">
    <location>
        <begin position="224"/>
        <end position="276"/>
    </location>
</feature>
<dbReference type="InterPro" id="IPR003594">
    <property type="entry name" value="HATPase_dom"/>
</dbReference>
<protein>
    <recommendedName>
        <fullName evidence="2">histidine kinase</fullName>
        <ecNumber evidence="2">2.7.13.3</ecNumber>
    </recommendedName>
</protein>
<dbReference type="SUPFAM" id="SSF55785">
    <property type="entry name" value="PYP-like sensor domain (PAS domain)"/>
    <property type="match status" value="1"/>
</dbReference>
<evidence type="ECO:0000313" key="10">
    <source>
        <dbReference type="Proteomes" id="UP000199600"/>
    </source>
</evidence>
<dbReference type="PROSITE" id="PS50110">
    <property type="entry name" value="RESPONSE_REGULATORY"/>
    <property type="match status" value="1"/>
</dbReference>
<dbReference type="InterPro" id="IPR013656">
    <property type="entry name" value="PAS_4"/>
</dbReference>
<dbReference type="EMBL" id="FLQY01000360">
    <property type="protein sequence ID" value="SBT10617.1"/>
    <property type="molecule type" value="Genomic_DNA"/>
</dbReference>
<dbReference type="EC" id="2.7.13.3" evidence="2"/>
<dbReference type="SMART" id="SM00448">
    <property type="entry name" value="REC"/>
    <property type="match status" value="1"/>
</dbReference>
<evidence type="ECO:0000256" key="2">
    <source>
        <dbReference type="ARBA" id="ARBA00012438"/>
    </source>
</evidence>
<dbReference type="Gene3D" id="3.40.50.2300">
    <property type="match status" value="1"/>
</dbReference>
<feature type="domain" description="Response regulatory" evidence="6">
    <location>
        <begin position="5"/>
        <end position="121"/>
    </location>
</feature>
<evidence type="ECO:0000259" key="7">
    <source>
        <dbReference type="PROSITE" id="PS50112"/>
    </source>
</evidence>
<dbReference type="InterPro" id="IPR000014">
    <property type="entry name" value="PAS"/>
</dbReference>
<evidence type="ECO:0000256" key="1">
    <source>
        <dbReference type="ARBA" id="ARBA00000085"/>
    </source>
</evidence>
<feature type="coiled-coil region" evidence="4">
    <location>
        <begin position="267"/>
        <end position="340"/>
    </location>
</feature>
<dbReference type="RefSeq" id="WP_222102304.1">
    <property type="nucleotide sequence ID" value="NZ_FLQY01000360.1"/>
</dbReference>
<feature type="domain" description="Histidine kinase" evidence="5">
    <location>
        <begin position="349"/>
        <end position="595"/>
    </location>
</feature>
<dbReference type="PRINTS" id="PR00344">
    <property type="entry name" value="BCTRLSENSOR"/>
</dbReference>
<dbReference type="PROSITE" id="PS50112">
    <property type="entry name" value="PAS"/>
    <property type="match status" value="1"/>
</dbReference>
<dbReference type="PROSITE" id="PS50113">
    <property type="entry name" value="PAC"/>
    <property type="match status" value="1"/>
</dbReference>
<dbReference type="SUPFAM" id="SSF52172">
    <property type="entry name" value="CheY-like"/>
    <property type="match status" value="1"/>
</dbReference>
<evidence type="ECO:0000313" key="9">
    <source>
        <dbReference type="EMBL" id="SBT10617.1"/>
    </source>
</evidence>
<dbReference type="InterPro" id="IPR004358">
    <property type="entry name" value="Sig_transdc_His_kin-like_C"/>
</dbReference>
<dbReference type="CDD" id="cd00130">
    <property type="entry name" value="PAS"/>
    <property type="match status" value="1"/>
</dbReference>
<keyword evidence="9" id="KW-0418">Kinase</keyword>
<dbReference type="InterPro" id="IPR001789">
    <property type="entry name" value="Sig_transdc_resp-reg_receiver"/>
</dbReference>
<reference evidence="9 10" key="1">
    <citation type="submission" date="2016-06" db="EMBL/GenBank/DDBJ databases">
        <authorList>
            <person name="Kjaerup R.B."/>
            <person name="Dalgaard T.S."/>
            <person name="Juul-Madsen H.R."/>
        </authorList>
    </citation>
    <scope>NUCLEOTIDE SEQUENCE [LARGE SCALE GENOMIC DNA]</scope>
    <source>
        <strain evidence="9">2</strain>
    </source>
</reference>
<keyword evidence="10" id="KW-1185">Reference proteome</keyword>
<dbReference type="AlphaFoldDB" id="A0A1A8Y0T2"/>
<keyword evidence="4" id="KW-0175">Coiled coil</keyword>
<dbReference type="Gene3D" id="3.30.450.20">
    <property type="entry name" value="PAS domain"/>
    <property type="match status" value="1"/>
</dbReference>
<dbReference type="GO" id="GO:0000155">
    <property type="term" value="F:phosphorelay sensor kinase activity"/>
    <property type="evidence" value="ECO:0007669"/>
    <property type="project" value="InterPro"/>
</dbReference>
<dbReference type="PROSITE" id="PS50109">
    <property type="entry name" value="HIS_KIN"/>
    <property type="match status" value="1"/>
</dbReference>
<evidence type="ECO:0000259" key="5">
    <source>
        <dbReference type="PROSITE" id="PS50109"/>
    </source>
</evidence>
<comment type="catalytic activity">
    <reaction evidence="1">
        <text>ATP + protein L-histidine = ADP + protein N-phospho-L-histidine.</text>
        <dbReference type="EC" id="2.7.13.3"/>
    </reaction>
</comment>
<dbReference type="PANTHER" id="PTHR43065">
    <property type="entry name" value="SENSOR HISTIDINE KINASE"/>
    <property type="match status" value="1"/>
</dbReference>
<organism evidence="9 10">
    <name type="scientific">Candidatus Propionivibrio aalborgensis</name>
    <dbReference type="NCBI Taxonomy" id="1860101"/>
    <lineage>
        <taxon>Bacteria</taxon>
        <taxon>Pseudomonadati</taxon>
        <taxon>Pseudomonadota</taxon>
        <taxon>Betaproteobacteria</taxon>
        <taxon>Rhodocyclales</taxon>
        <taxon>Rhodocyclaceae</taxon>
        <taxon>Propionivibrio</taxon>
    </lineage>
</organism>
<keyword evidence="9" id="KW-0808">Transferase</keyword>
<dbReference type="SMART" id="SM00387">
    <property type="entry name" value="HATPase_c"/>
    <property type="match status" value="1"/>
</dbReference>
<dbReference type="Proteomes" id="UP000199600">
    <property type="component" value="Unassembled WGS sequence"/>
</dbReference>
<proteinExistence type="predicted"/>
<dbReference type="CDD" id="cd19920">
    <property type="entry name" value="REC_PA4781-like"/>
    <property type="match status" value="1"/>
</dbReference>
<dbReference type="Pfam" id="PF02518">
    <property type="entry name" value="HATPase_c"/>
    <property type="match status" value="1"/>
</dbReference>
<name>A0A1A8Y0T2_9RHOO</name>
<dbReference type="Pfam" id="PF08448">
    <property type="entry name" value="PAS_4"/>
    <property type="match status" value="1"/>
</dbReference>
<dbReference type="SMART" id="SM00091">
    <property type="entry name" value="PAS"/>
    <property type="match status" value="1"/>
</dbReference>
<keyword evidence="3" id="KW-0597">Phosphoprotein</keyword>
<dbReference type="SUPFAM" id="SSF55874">
    <property type="entry name" value="ATPase domain of HSP90 chaperone/DNA topoisomerase II/histidine kinase"/>
    <property type="match status" value="1"/>
</dbReference>
<dbReference type="Gene3D" id="1.10.287.130">
    <property type="match status" value="1"/>
</dbReference>